<dbReference type="Gene3D" id="3.40.50.1010">
    <property type="entry name" value="5'-nuclease"/>
    <property type="match status" value="1"/>
</dbReference>
<reference evidence="10" key="1">
    <citation type="journal article" date="2016" name="Front. Microbiol.">
        <title>Molecular Keys to the Janthinobacterium and Duganella spp. Interaction with the Plant Pathogen Fusarium graminearum.</title>
        <authorList>
            <person name="Haack F.S."/>
            <person name="Poehlein A."/>
            <person name="Kroger C."/>
            <person name="Voigt C.A."/>
            <person name="Piepenbring M."/>
            <person name="Bode H.B."/>
            <person name="Daniel R."/>
            <person name="Schafer W."/>
            <person name="Streit W.R."/>
        </authorList>
    </citation>
    <scope>NUCLEOTIDE SEQUENCE [LARGE SCALE GENOMIC DNA]</scope>
    <source>
        <strain evidence="10">T54</strain>
    </source>
</reference>
<comment type="similarity">
    <text evidence="7">Belongs to the PINc/VapC protein family.</text>
</comment>
<sequence length="136" mass="15208">MYLVDTNVISEARKGARANPGVLSFFAGDQSLDCYLSVQTMGELRRGIENIRKRGAHPQARRLDAWLALVSHDYADRVLGFDDECAQIWGYLMSPDPSHPIDKQIAAIALSYGLEVVTRNVRDFSATGVKLFNPFY</sequence>
<keyword evidence="5 9" id="KW-0378">Hydrolase</keyword>
<keyword evidence="4" id="KW-0479">Metal-binding</keyword>
<dbReference type="PANTHER" id="PTHR33653">
    <property type="entry name" value="RIBONUCLEASE VAPC2"/>
    <property type="match status" value="1"/>
</dbReference>
<protein>
    <submittedName>
        <fullName evidence="9">Toxin FitB</fullName>
        <ecNumber evidence="9">3.1.-.-</ecNumber>
    </submittedName>
</protein>
<keyword evidence="10" id="KW-1185">Reference proteome</keyword>
<dbReference type="CDD" id="cd18746">
    <property type="entry name" value="PIN_VapC4-5_FitB-like"/>
    <property type="match status" value="1"/>
</dbReference>
<evidence type="ECO:0000313" key="9">
    <source>
        <dbReference type="EMBL" id="OEZ98065.1"/>
    </source>
</evidence>
<dbReference type="InterPro" id="IPR029060">
    <property type="entry name" value="PIN-like_dom_sf"/>
</dbReference>
<dbReference type="AlphaFoldDB" id="A0A1E7WHF5"/>
<evidence type="ECO:0000256" key="3">
    <source>
        <dbReference type="ARBA" id="ARBA00022722"/>
    </source>
</evidence>
<dbReference type="OrthoDB" id="9804823at2"/>
<dbReference type="SUPFAM" id="SSF88723">
    <property type="entry name" value="PIN domain-like"/>
    <property type="match status" value="1"/>
</dbReference>
<dbReference type="GO" id="GO:0016787">
    <property type="term" value="F:hydrolase activity"/>
    <property type="evidence" value="ECO:0007669"/>
    <property type="project" value="UniProtKB-KW"/>
</dbReference>
<evidence type="ECO:0000256" key="1">
    <source>
        <dbReference type="ARBA" id="ARBA00001946"/>
    </source>
</evidence>
<dbReference type="InterPro" id="IPR050556">
    <property type="entry name" value="Type_II_TA_system_RNase"/>
</dbReference>
<gene>
    <name evidence="9" type="primary">fitB</name>
    <name evidence="9" type="ORF">DUPY_33380</name>
</gene>
<dbReference type="EMBL" id="LROM01000093">
    <property type="protein sequence ID" value="OEZ98065.1"/>
    <property type="molecule type" value="Genomic_DNA"/>
</dbReference>
<name>A0A1E7WHF5_9BURK</name>
<feature type="domain" description="PIN" evidence="8">
    <location>
        <begin position="2"/>
        <end position="127"/>
    </location>
</feature>
<keyword evidence="3" id="KW-0540">Nuclease</keyword>
<dbReference type="Proteomes" id="UP000175989">
    <property type="component" value="Unassembled WGS sequence"/>
</dbReference>
<proteinExistence type="inferred from homology"/>
<dbReference type="Pfam" id="PF01850">
    <property type="entry name" value="PIN"/>
    <property type="match status" value="1"/>
</dbReference>
<evidence type="ECO:0000259" key="8">
    <source>
        <dbReference type="Pfam" id="PF01850"/>
    </source>
</evidence>
<comment type="cofactor">
    <cofactor evidence="1">
        <name>Mg(2+)</name>
        <dbReference type="ChEBI" id="CHEBI:18420"/>
    </cofactor>
</comment>
<dbReference type="InterPro" id="IPR002716">
    <property type="entry name" value="PIN_dom"/>
</dbReference>
<evidence type="ECO:0000256" key="2">
    <source>
        <dbReference type="ARBA" id="ARBA00022649"/>
    </source>
</evidence>
<accession>A0A1E7WHF5</accession>
<evidence type="ECO:0000256" key="4">
    <source>
        <dbReference type="ARBA" id="ARBA00022723"/>
    </source>
</evidence>
<dbReference type="PANTHER" id="PTHR33653:SF1">
    <property type="entry name" value="RIBONUCLEASE VAPC2"/>
    <property type="match status" value="1"/>
</dbReference>
<keyword evidence="6" id="KW-0460">Magnesium</keyword>
<evidence type="ECO:0000313" key="10">
    <source>
        <dbReference type="Proteomes" id="UP000175989"/>
    </source>
</evidence>
<keyword evidence="2" id="KW-1277">Toxin-antitoxin system</keyword>
<evidence type="ECO:0000256" key="7">
    <source>
        <dbReference type="ARBA" id="ARBA00038093"/>
    </source>
</evidence>
<organism evidence="9 10">
    <name type="scientific">Duganella phyllosphaerae</name>
    <dbReference type="NCBI Taxonomy" id="762836"/>
    <lineage>
        <taxon>Bacteria</taxon>
        <taxon>Pseudomonadati</taxon>
        <taxon>Pseudomonadota</taxon>
        <taxon>Betaproteobacteria</taxon>
        <taxon>Burkholderiales</taxon>
        <taxon>Oxalobacteraceae</taxon>
        <taxon>Telluria group</taxon>
        <taxon>Duganella</taxon>
    </lineage>
</organism>
<evidence type="ECO:0000256" key="5">
    <source>
        <dbReference type="ARBA" id="ARBA00022801"/>
    </source>
</evidence>
<comment type="caution">
    <text evidence="9">The sequence shown here is derived from an EMBL/GenBank/DDBJ whole genome shotgun (WGS) entry which is preliminary data.</text>
</comment>
<dbReference type="RefSeq" id="WP_070249518.1">
    <property type="nucleotide sequence ID" value="NZ_LROM01000093.1"/>
</dbReference>
<dbReference type="EC" id="3.1.-.-" evidence="9"/>
<evidence type="ECO:0000256" key="6">
    <source>
        <dbReference type="ARBA" id="ARBA00022842"/>
    </source>
</evidence>
<dbReference type="GO" id="GO:0046872">
    <property type="term" value="F:metal ion binding"/>
    <property type="evidence" value="ECO:0007669"/>
    <property type="project" value="UniProtKB-KW"/>
</dbReference>
<dbReference type="PATRIC" id="fig|762836.4.peg.3433"/>
<dbReference type="GO" id="GO:0004518">
    <property type="term" value="F:nuclease activity"/>
    <property type="evidence" value="ECO:0007669"/>
    <property type="project" value="UniProtKB-KW"/>
</dbReference>